<dbReference type="AlphaFoldDB" id="A0A367ILU7"/>
<dbReference type="Pfam" id="PF00614">
    <property type="entry name" value="PLDc"/>
    <property type="match status" value="1"/>
</dbReference>
<accession>A0A367ILU7</accession>
<dbReference type="PANTHER" id="PTHR18896:SF76">
    <property type="entry name" value="PHOSPHOLIPASE"/>
    <property type="match status" value="1"/>
</dbReference>
<dbReference type="SUPFAM" id="SSF56024">
    <property type="entry name" value="Phospholipase D/nuclease"/>
    <property type="match status" value="1"/>
</dbReference>
<evidence type="ECO:0000259" key="7">
    <source>
        <dbReference type="PROSITE" id="PS50035"/>
    </source>
</evidence>
<evidence type="ECO:0000313" key="8">
    <source>
        <dbReference type="EMBL" id="RCH78654.1"/>
    </source>
</evidence>
<dbReference type="Proteomes" id="UP000252139">
    <property type="component" value="Unassembled WGS sequence"/>
</dbReference>
<dbReference type="SMART" id="SM00155">
    <property type="entry name" value="PLDc"/>
    <property type="match status" value="1"/>
</dbReference>
<keyword evidence="4" id="KW-0378">Hydrolase</keyword>
<feature type="non-terminal residue" evidence="8">
    <location>
        <position position="1"/>
    </location>
</feature>
<dbReference type="OrthoDB" id="14911at2759"/>
<feature type="domain" description="PLD phosphodiesterase" evidence="7">
    <location>
        <begin position="91"/>
        <end position="118"/>
    </location>
</feature>
<evidence type="ECO:0000313" key="9">
    <source>
        <dbReference type="Proteomes" id="UP000252139"/>
    </source>
</evidence>
<protein>
    <recommendedName>
        <fullName evidence="2">phospholipase D</fullName>
        <ecNumber evidence="2">3.1.4.4</ecNumber>
    </recommendedName>
</protein>
<comment type="catalytic activity">
    <reaction evidence="1">
        <text>a 1,2-diacyl-sn-glycero-3-phosphocholine + H2O = a 1,2-diacyl-sn-glycero-3-phosphate + choline + H(+)</text>
        <dbReference type="Rhea" id="RHEA:14445"/>
        <dbReference type="ChEBI" id="CHEBI:15354"/>
        <dbReference type="ChEBI" id="CHEBI:15377"/>
        <dbReference type="ChEBI" id="CHEBI:15378"/>
        <dbReference type="ChEBI" id="CHEBI:57643"/>
        <dbReference type="ChEBI" id="CHEBI:58608"/>
        <dbReference type="EC" id="3.1.4.4"/>
    </reaction>
</comment>
<proteinExistence type="predicted"/>
<dbReference type="Gene3D" id="3.30.870.10">
    <property type="entry name" value="Endonuclease Chain A"/>
    <property type="match status" value="1"/>
</dbReference>
<keyword evidence="3" id="KW-0677">Repeat</keyword>
<evidence type="ECO:0000256" key="3">
    <source>
        <dbReference type="ARBA" id="ARBA00022737"/>
    </source>
</evidence>
<evidence type="ECO:0000256" key="2">
    <source>
        <dbReference type="ARBA" id="ARBA00012027"/>
    </source>
</evidence>
<dbReference type="PANTHER" id="PTHR18896">
    <property type="entry name" value="PHOSPHOLIPASE D"/>
    <property type="match status" value="1"/>
</dbReference>
<sequence length="154" mass="17975">IDKATECIYIEDWWLTPELYLRRPPSKYPEYRIDRLLKKKADEGVKIYIVVYKEVEMALTLDSAHTKEALQSLSENIIVMRHPDHSLGGTFFWSHHEKFVVVDNQIAFLGGIDLCFGRWDTHAHPLADFHGNDPESELFPGQDYSDARVRDFDH</sequence>
<keyword evidence="6" id="KW-0443">Lipid metabolism</keyword>
<organism evidence="8 9">
    <name type="scientific">Rhizopus azygosporus</name>
    <name type="common">Rhizopus microsporus var. azygosporus</name>
    <dbReference type="NCBI Taxonomy" id="86630"/>
    <lineage>
        <taxon>Eukaryota</taxon>
        <taxon>Fungi</taxon>
        <taxon>Fungi incertae sedis</taxon>
        <taxon>Mucoromycota</taxon>
        <taxon>Mucoromycotina</taxon>
        <taxon>Mucoromycetes</taxon>
        <taxon>Mucorales</taxon>
        <taxon>Mucorineae</taxon>
        <taxon>Rhizopodaceae</taxon>
        <taxon>Rhizopus</taxon>
    </lineage>
</organism>
<evidence type="ECO:0000256" key="4">
    <source>
        <dbReference type="ARBA" id="ARBA00022801"/>
    </source>
</evidence>
<dbReference type="CDD" id="cd09138">
    <property type="entry name" value="PLDc_vPLD1_2_yPLD_like_1"/>
    <property type="match status" value="1"/>
</dbReference>
<evidence type="ECO:0000256" key="1">
    <source>
        <dbReference type="ARBA" id="ARBA00000798"/>
    </source>
</evidence>
<keyword evidence="9" id="KW-1185">Reference proteome</keyword>
<dbReference type="STRING" id="86630.A0A367ILU7"/>
<name>A0A367ILU7_RHIAZ</name>
<dbReference type="GO" id="GO:0009395">
    <property type="term" value="P:phospholipid catabolic process"/>
    <property type="evidence" value="ECO:0007669"/>
    <property type="project" value="TreeGrafter"/>
</dbReference>
<evidence type="ECO:0000256" key="6">
    <source>
        <dbReference type="ARBA" id="ARBA00023098"/>
    </source>
</evidence>
<keyword evidence="5" id="KW-0442">Lipid degradation</keyword>
<evidence type="ECO:0000256" key="5">
    <source>
        <dbReference type="ARBA" id="ARBA00022963"/>
    </source>
</evidence>
<comment type="caution">
    <text evidence="8">The sequence shown here is derived from an EMBL/GenBank/DDBJ whole genome shotgun (WGS) entry which is preliminary data.</text>
</comment>
<dbReference type="PROSITE" id="PS50035">
    <property type="entry name" value="PLD"/>
    <property type="match status" value="1"/>
</dbReference>
<gene>
    <name evidence="8" type="ORF">CU097_000970</name>
</gene>
<dbReference type="GO" id="GO:0004630">
    <property type="term" value="F:phospholipase D activity"/>
    <property type="evidence" value="ECO:0007669"/>
    <property type="project" value="UniProtKB-EC"/>
</dbReference>
<dbReference type="EC" id="3.1.4.4" evidence="2"/>
<feature type="non-terminal residue" evidence="8">
    <location>
        <position position="154"/>
    </location>
</feature>
<dbReference type="EMBL" id="PJQL01005005">
    <property type="protein sequence ID" value="RCH78654.1"/>
    <property type="molecule type" value="Genomic_DNA"/>
</dbReference>
<reference evidence="8 9" key="1">
    <citation type="journal article" date="2018" name="G3 (Bethesda)">
        <title>Phylogenetic and Phylogenomic Definition of Rhizopus Species.</title>
        <authorList>
            <person name="Gryganskyi A.P."/>
            <person name="Golan J."/>
            <person name="Dolatabadi S."/>
            <person name="Mondo S."/>
            <person name="Robb S."/>
            <person name="Idnurm A."/>
            <person name="Muszewska A."/>
            <person name="Steczkiewicz K."/>
            <person name="Masonjones S."/>
            <person name="Liao H.L."/>
            <person name="Gajdeczka M.T."/>
            <person name="Anike F."/>
            <person name="Vuek A."/>
            <person name="Anishchenko I.M."/>
            <person name="Voigt K."/>
            <person name="de Hoog G.S."/>
            <person name="Smith M.E."/>
            <person name="Heitman J."/>
            <person name="Vilgalys R."/>
            <person name="Stajich J.E."/>
        </authorList>
    </citation>
    <scope>NUCLEOTIDE SEQUENCE [LARGE SCALE GENOMIC DNA]</scope>
    <source>
        <strain evidence="8 9">CBS 357.93</strain>
    </source>
</reference>
<dbReference type="InterPro" id="IPR001736">
    <property type="entry name" value="PLipase_D/transphosphatidylase"/>
</dbReference>
<dbReference type="InterPro" id="IPR015679">
    <property type="entry name" value="PLipase_D_fam"/>
</dbReference>